<keyword evidence="10" id="KW-1185">Reference proteome</keyword>
<sequence length="778" mass="83858">MRAEGASSSEKAEVSVLRSPLSPHTFIEHIDAAGQRLVTLLSSRYPTDVTEAVSVVVALRQREVPAAASAFDKVLGLVWSRQSSIKDAAVDAFNSMYLEGRDTATAVRSLLQMYQSGCDGGSWTYTHLASVQELIQQAAEKEYIDAKRAIPELVTALKGPSCDMALRALTALGAAAASEAATMLPRVKEAVGPGGACCGANPAERLERARLLCQLLQRLQTCAKVSFKPEVESCLWDLSAHATRLVVESFSRDTVPPQWFGAAQSAMDLSFDLAMSLTHHTDPIQRCPDKLWEQILSRMLFGILPQQDLATTPEDGAEGGEDATDAVVPTPQPGGAMVSGMQIGCAVFVAGHLGLRTLVLLEGLQSALKRKRLQEEDARMAEAREEKKQKKEKDKKKSKGKGKGKEEEDEGGGGEAASMGQAGQEEREAEAFQEIAENGLLFGRRSLLDRVKPLIFQCMLDPTMRSDVTLRRLGALSLCKFMIISKRFCEDNLKLLFSILFPKGKSTSVLAGGDAAEVECGGASALLEDMTLRQSLLVAVGDLLFRHPNTVEPWSTKLYATLAGATEGEPEQAAQMRLTALLVLTHLVLNDMMKPRSVLLVRALWLTACPHEPTARVARILFSELAKRTTNVIYNLLPQIITNLPNHQEAAGQVSGGAEGRVQYIMQFVEKEKHIEGLIEKLTLRLEQAANAAGGSAAAAAAVVAADTQAAETQLDAAADVQEGTAAASVSCLSHAIGAMNYSDRTILRLHDAVVVRKAVNTAISYHSVTRDCFMSIV</sequence>
<dbReference type="InterPro" id="IPR016024">
    <property type="entry name" value="ARM-type_fold"/>
</dbReference>
<keyword evidence="2" id="KW-0132">Cell division</keyword>
<evidence type="ECO:0000256" key="2">
    <source>
        <dbReference type="ARBA" id="ARBA00022618"/>
    </source>
</evidence>
<keyword evidence="6" id="KW-0131">Cell cycle</keyword>
<reference evidence="9" key="1">
    <citation type="submission" date="2023-10" db="EMBL/GenBank/DDBJ databases">
        <authorList>
            <person name="Chen Y."/>
            <person name="Shah S."/>
            <person name="Dougan E. K."/>
            <person name="Thang M."/>
            <person name="Chan C."/>
        </authorList>
    </citation>
    <scope>NUCLEOTIDE SEQUENCE [LARGE SCALE GENOMIC DNA]</scope>
</reference>
<name>A0ABN9XQN7_9DINO</name>
<evidence type="ECO:0000256" key="7">
    <source>
        <dbReference type="SAM" id="MobiDB-lite"/>
    </source>
</evidence>
<dbReference type="InterPro" id="IPR032682">
    <property type="entry name" value="Cnd1_C"/>
</dbReference>
<feature type="non-terminal residue" evidence="9">
    <location>
        <position position="778"/>
    </location>
</feature>
<dbReference type="Pfam" id="PF12717">
    <property type="entry name" value="Cnd1"/>
    <property type="match status" value="1"/>
</dbReference>
<keyword evidence="5" id="KW-0539">Nucleus</keyword>
<dbReference type="InterPro" id="IPR026971">
    <property type="entry name" value="CND1/NCAPD3"/>
</dbReference>
<evidence type="ECO:0000256" key="3">
    <source>
        <dbReference type="ARBA" id="ARBA00022776"/>
    </source>
</evidence>
<dbReference type="PANTHER" id="PTHR14222:SF2">
    <property type="entry name" value="CONDENSIN COMPLEX SUBUNIT 1"/>
    <property type="match status" value="1"/>
</dbReference>
<feature type="domain" description="Condensin complex subunit 1 C-terminal" evidence="8">
    <location>
        <begin position="532"/>
        <end position="693"/>
    </location>
</feature>
<dbReference type="PANTHER" id="PTHR14222">
    <property type="entry name" value="CONDENSIN"/>
    <property type="match status" value="1"/>
</dbReference>
<evidence type="ECO:0000313" key="9">
    <source>
        <dbReference type="EMBL" id="CAK0900800.1"/>
    </source>
</evidence>
<evidence type="ECO:0000256" key="4">
    <source>
        <dbReference type="ARBA" id="ARBA00023067"/>
    </source>
</evidence>
<feature type="compositionally biased region" description="Basic residues" evidence="7">
    <location>
        <begin position="393"/>
        <end position="402"/>
    </location>
</feature>
<dbReference type="EMBL" id="CAUYUJ010020838">
    <property type="protein sequence ID" value="CAK0900800.1"/>
    <property type="molecule type" value="Genomic_DNA"/>
</dbReference>
<organism evidence="9 10">
    <name type="scientific">Prorocentrum cordatum</name>
    <dbReference type="NCBI Taxonomy" id="2364126"/>
    <lineage>
        <taxon>Eukaryota</taxon>
        <taxon>Sar</taxon>
        <taxon>Alveolata</taxon>
        <taxon>Dinophyceae</taxon>
        <taxon>Prorocentrales</taxon>
        <taxon>Prorocentraceae</taxon>
        <taxon>Prorocentrum</taxon>
    </lineage>
</organism>
<dbReference type="Gene3D" id="1.25.10.10">
    <property type="entry name" value="Leucine-rich Repeat Variant"/>
    <property type="match status" value="1"/>
</dbReference>
<keyword evidence="3" id="KW-0498">Mitosis</keyword>
<evidence type="ECO:0000256" key="1">
    <source>
        <dbReference type="ARBA" id="ARBA00004123"/>
    </source>
</evidence>
<evidence type="ECO:0000256" key="6">
    <source>
        <dbReference type="ARBA" id="ARBA00023306"/>
    </source>
</evidence>
<accession>A0ABN9XQN7</accession>
<keyword evidence="4" id="KW-0226">DNA condensation</keyword>
<feature type="region of interest" description="Disordered" evidence="7">
    <location>
        <begin position="373"/>
        <end position="429"/>
    </location>
</feature>
<comment type="subcellular location">
    <subcellularLocation>
        <location evidence="1">Nucleus</location>
    </subcellularLocation>
</comment>
<evidence type="ECO:0000259" key="8">
    <source>
        <dbReference type="Pfam" id="PF12717"/>
    </source>
</evidence>
<protein>
    <recommendedName>
        <fullName evidence="8">Condensin complex subunit 1 C-terminal domain-containing protein</fullName>
    </recommendedName>
</protein>
<feature type="compositionally biased region" description="Basic and acidic residues" evidence="7">
    <location>
        <begin position="373"/>
        <end position="392"/>
    </location>
</feature>
<dbReference type="Proteomes" id="UP001189429">
    <property type="component" value="Unassembled WGS sequence"/>
</dbReference>
<evidence type="ECO:0000313" key="10">
    <source>
        <dbReference type="Proteomes" id="UP001189429"/>
    </source>
</evidence>
<comment type="caution">
    <text evidence="9">The sequence shown here is derived from an EMBL/GenBank/DDBJ whole genome shotgun (WGS) entry which is preliminary data.</text>
</comment>
<dbReference type="SUPFAM" id="SSF48371">
    <property type="entry name" value="ARM repeat"/>
    <property type="match status" value="1"/>
</dbReference>
<dbReference type="InterPro" id="IPR011989">
    <property type="entry name" value="ARM-like"/>
</dbReference>
<gene>
    <name evidence="9" type="ORF">PCOR1329_LOCUS77997</name>
</gene>
<evidence type="ECO:0000256" key="5">
    <source>
        <dbReference type="ARBA" id="ARBA00023242"/>
    </source>
</evidence>
<proteinExistence type="predicted"/>